<sequence length="70" mass="7351">TPRCGTCAGTQVFSTPRVVLAMGRGSITSMAGQRDVLVCTVCDREAIARYHDHGSPLPPGYVPAAHGPRT</sequence>
<evidence type="ECO:0000313" key="2">
    <source>
        <dbReference type="Proteomes" id="UP001165561"/>
    </source>
</evidence>
<comment type="caution">
    <text evidence="1">The sequence shown here is derived from an EMBL/GenBank/DDBJ whole genome shotgun (WGS) entry which is preliminary data.</text>
</comment>
<name>A0ABT5TWI7_9MICO</name>
<organism evidence="1 2">
    <name type="scientific">Georgenia halotolerans</name>
    <dbReference type="NCBI Taxonomy" id="3028317"/>
    <lineage>
        <taxon>Bacteria</taxon>
        <taxon>Bacillati</taxon>
        <taxon>Actinomycetota</taxon>
        <taxon>Actinomycetes</taxon>
        <taxon>Micrococcales</taxon>
        <taxon>Bogoriellaceae</taxon>
        <taxon>Georgenia</taxon>
    </lineage>
</organism>
<feature type="non-terminal residue" evidence="1">
    <location>
        <position position="1"/>
    </location>
</feature>
<dbReference type="Proteomes" id="UP001165561">
    <property type="component" value="Unassembled WGS sequence"/>
</dbReference>
<reference evidence="1" key="1">
    <citation type="submission" date="2023-02" db="EMBL/GenBank/DDBJ databases">
        <title>Georgenia sp.10Sc9-8, isolated from a soil sample collected from the Taklamakan desert.</title>
        <authorList>
            <person name="Liu S."/>
        </authorList>
    </citation>
    <scope>NUCLEOTIDE SEQUENCE</scope>
    <source>
        <strain evidence="1">10Sc9-8</strain>
    </source>
</reference>
<protein>
    <submittedName>
        <fullName evidence="1">Uncharacterized protein</fullName>
    </submittedName>
</protein>
<evidence type="ECO:0000313" key="1">
    <source>
        <dbReference type="EMBL" id="MDD9205256.1"/>
    </source>
</evidence>
<proteinExistence type="predicted"/>
<dbReference type="EMBL" id="JARACI010000375">
    <property type="protein sequence ID" value="MDD9205256.1"/>
    <property type="molecule type" value="Genomic_DNA"/>
</dbReference>
<gene>
    <name evidence="1" type="ORF">PU560_02100</name>
</gene>
<accession>A0ABT5TWI7</accession>
<keyword evidence="2" id="KW-1185">Reference proteome</keyword>